<sequence length="351" mass="40678">MAETRKSEEEEWLENYRKELEQQNKMMLSKYEKVIEDFVQHCKSINVALDSESFTFTPTIGVVCEHPNILSKLVPSLTQDKEGLYSWGELSTYLKINGCNPGYFYAQNFMAMVSPVFRRGMHGVNNWDPRFIDEFWGLSMEGIEAYLSLDLNRVRVNVDNSCYMEADTWFGAPFNEDIAKIADGVSHLRPPSDLDESYLDFLFKDAYALDICWSTKGSIKSFQALEFKGPKNVIQKNGDTFHPVRYIHAEYDLNKSEFRHFDGATQYHTPEEYLARRDSNFRHNVKEDMKIKPESIKSFKLNGSVSVELWTKLSSHFFASNPLIYEYFSGSYPPHLVDTLEKIRARSEGNT</sequence>
<dbReference type="RefSeq" id="WP_125015609.1">
    <property type="nucleotide sequence ID" value="NZ_QWEZ01000001.1"/>
</dbReference>
<gene>
    <name evidence="2" type="ORF">D0544_08990</name>
</gene>
<dbReference type="AlphaFoldDB" id="A0A3P3VWU8"/>
<organism evidence="2 3">
    <name type="scientific">Aestuariirhabdus litorea</name>
    <dbReference type="NCBI Taxonomy" id="2528527"/>
    <lineage>
        <taxon>Bacteria</taxon>
        <taxon>Pseudomonadati</taxon>
        <taxon>Pseudomonadota</taxon>
        <taxon>Gammaproteobacteria</taxon>
        <taxon>Oceanospirillales</taxon>
        <taxon>Aestuariirhabdaceae</taxon>
        <taxon>Aestuariirhabdus</taxon>
    </lineage>
</organism>
<dbReference type="EMBL" id="QWEZ01000001">
    <property type="protein sequence ID" value="RRJ85183.1"/>
    <property type="molecule type" value="Genomic_DNA"/>
</dbReference>
<reference evidence="2 3" key="2">
    <citation type="submission" date="2018-12" db="EMBL/GenBank/DDBJ databases">
        <title>Simiduia agarivorans gen. nov., sp. nov., a marine, agarolytic bacterium isolated from shallow coastal water from Keelung, Taiwan.</title>
        <authorList>
            <person name="Shieh W.Y."/>
        </authorList>
    </citation>
    <scope>NUCLEOTIDE SEQUENCE [LARGE SCALE GENOMIC DNA]</scope>
    <source>
        <strain evidence="2 3">GTF-13</strain>
    </source>
</reference>
<reference evidence="2 3" key="1">
    <citation type="submission" date="2018-08" db="EMBL/GenBank/DDBJ databases">
        <authorList>
            <person name="Khan S.A."/>
        </authorList>
    </citation>
    <scope>NUCLEOTIDE SEQUENCE [LARGE SCALE GENOMIC DNA]</scope>
    <source>
        <strain evidence="2 3">GTF-13</strain>
    </source>
</reference>
<protein>
    <submittedName>
        <fullName evidence="2">Uncharacterized protein</fullName>
    </submittedName>
</protein>
<name>A0A3P3VWU8_9GAMM</name>
<proteinExistence type="predicted"/>
<evidence type="ECO:0000313" key="2">
    <source>
        <dbReference type="EMBL" id="RRJ85183.1"/>
    </source>
</evidence>
<comment type="caution">
    <text evidence="2">The sequence shown here is derived from an EMBL/GenBank/DDBJ whole genome shotgun (WGS) entry which is preliminary data.</text>
</comment>
<feature type="coiled-coil region" evidence="1">
    <location>
        <begin position="6"/>
        <end position="37"/>
    </location>
</feature>
<evidence type="ECO:0000313" key="3">
    <source>
        <dbReference type="Proteomes" id="UP000280792"/>
    </source>
</evidence>
<accession>A0A3P3VWU8</accession>
<evidence type="ECO:0000256" key="1">
    <source>
        <dbReference type="SAM" id="Coils"/>
    </source>
</evidence>
<keyword evidence="3" id="KW-1185">Reference proteome</keyword>
<dbReference type="Proteomes" id="UP000280792">
    <property type="component" value="Unassembled WGS sequence"/>
</dbReference>
<keyword evidence="1" id="KW-0175">Coiled coil</keyword>